<reference evidence="1" key="1">
    <citation type="submission" date="2023-03" db="EMBL/GenBank/DDBJ databases">
        <title>Massive genome expansion in bonnet fungi (Mycena s.s.) driven by repeated elements and novel gene families across ecological guilds.</title>
        <authorList>
            <consortium name="Lawrence Berkeley National Laboratory"/>
            <person name="Harder C.B."/>
            <person name="Miyauchi S."/>
            <person name="Viragh M."/>
            <person name="Kuo A."/>
            <person name="Thoen E."/>
            <person name="Andreopoulos B."/>
            <person name="Lu D."/>
            <person name="Skrede I."/>
            <person name="Drula E."/>
            <person name="Henrissat B."/>
            <person name="Morin E."/>
            <person name="Kohler A."/>
            <person name="Barry K."/>
            <person name="LaButti K."/>
            <person name="Morin E."/>
            <person name="Salamov A."/>
            <person name="Lipzen A."/>
            <person name="Mereny Z."/>
            <person name="Hegedus B."/>
            <person name="Baldrian P."/>
            <person name="Stursova M."/>
            <person name="Weitz H."/>
            <person name="Taylor A."/>
            <person name="Grigoriev I.V."/>
            <person name="Nagy L.G."/>
            <person name="Martin F."/>
            <person name="Kauserud H."/>
        </authorList>
    </citation>
    <scope>NUCLEOTIDE SEQUENCE</scope>
    <source>
        <strain evidence="1">9144</strain>
    </source>
</reference>
<dbReference type="Proteomes" id="UP001219525">
    <property type="component" value="Unassembled WGS sequence"/>
</dbReference>
<name>A0AAD6Y8N6_9AGAR</name>
<proteinExistence type="predicted"/>
<dbReference type="EMBL" id="JARJCW010000083">
    <property type="protein sequence ID" value="KAJ7196512.1"/>
    <property type="molecule type" value="Genomic_DNA"/>
</dbReference>
<comment type="caution">
    <text evidence="1">The sequence shown here is derived from an EMBL/GenBank/DDBJ whole genome shotgun (WGS) entry which is preliminary data.</text>
</comment>
<keyword evidence="2" id="KW-1185">Reference proteome</keyword>
<gene>
    <name evidence="1" type="ORF">GGX14DRAFT_574846</name>
</gene>
<organism evidence="1 2">
    <name type="scientific">Mycena pura</name>
    <dbReference type="NCBI Taxonomy" id="153505"/>
    <lineage>
        <taxon>Eukaryota</taxon>
        <taxon>Fungi</taxon>
        <taxon>Dikarya</taxon>
        <taxon>Basidiomycota</taxon>
        <taxon>Agaricomycotina</taxon>
        <taxon>Agaricomycetes</taxon>
        <taxon>Agaricomycetidae</taxon>
        <taxon>Agaricales</taxon>
        <taxon>Marasmiineae</taxon>
        <taxon>Mycenaceae</taxon>
        <taxon>Mycena</taxon>
    </lineage>
</organism>
<dbReference type="AlphaFoldDB" id="A0AAD6Y8N6"/>
<sequence>MSRRHHPSQSLPGDACQRYSRLEDENTWGLSLFQLRVPETTWANWPRHYRSDPAHFPVPASTPYVSTPPRIASKRPCWPSPAHNALFMSDESRLHSAQSGAGQLRDRHSDNQQLAQYGQVYYGYSAGSDAALSAQHDGRYVYATQLGPEQYGGLHADAAASHTSYPPVSPMLSATEQRPGSTSTCSRTYAYAQLHEAYRPHSPGG</sequence>
<accession>A0AAD6Y8N6</accession>
<evidence type="ECO:0000313" key="1">
    <source>
        <dbReference type="EMBL" id="KAJ7196512.1"/>
    </source>
</evidence>
<protein>
    <submittedName>
        <fullName evidence="1">Uncharacterized protein</fullName>
    </submittedName>
</protein>
<evidence type="ECO:0000313" key="2">
    <source>
        <dbReference type="Proteomes" id="UP001219525"/>
    </source>
</evidence>